<feature type="domain" description="POTRA" evidence="10">
    <location>
        <begin position="359"/>
        <end position="432"/>
    </location>
</feature>
<dbReference type="Gene3D" id="2.40.160.50">
    <property type="entry name" value="membrane protein fhac: a member of the omp85/tpsb transporter family"/>
    <property type="match status" value="1"/>
</dbReference>
<dbReference type="Gene3D" id="3.10.20.310">
    <property type="entry name" value="membrane protein fhac"/>
    <property type="match status" value="5"/>
</dbReference>
<dbReference type="RefSeq" id="WP_115518755.1">
    <property type="nucleotide sequence ID" value="NZ_QRGO01000003.1"/>
</dbReference>
<dbReference type="EMBL" id="QRGO01000003">
    <property type="protein sequence ID" value="RDV01237.1"/>
    <property type="molecule type" value="Genomic_DNA"/>
</dbReference>
<dbReference type="GO" id="GO:0043165">
    <property type="term" value="P:Gram-negative-bacterium-type cell outer membrane assembly"/>
    <property type="evidence" value="ECO:0007669"/>
    <property type="project" value="UniProtKB-UniRule"/>
</dbReference>
<dbReference type="PANTHER" id="PTHR12815:SF23">
    <property type="entry name" value="OUTER MEMBRANE PROTEIN ASSEMBLY FACTOR BAMA"/>
    <property type="match status" value="1"/>
</dbReference>
<evidence type="ECO:0000256" key="7">
    <source>
        <dbReference type="ARBA" id="ARBA00023237"/>
    </source>
</evidence>
<keyword evidence="7 8" id="KW-0998">Cell outer membrane</keyword>
<comment type="caution">
    <text evidence="11">The sequence shown here is derived from an EMBL/GenBank/DDBJ whole genome shotgun (WGS) entry which is preliminary data.</text>
</comment>
<sequence length="831" mass="91078">MGLSVRVIRGLTLSLVFLGGIVVGTAGVTISSSTPAMAQSANSIVVQGNRRVEAETIRSYFRSGSGRLGPVEIDEGLKALYATGLFEDVRTSNTGGRLVVTVVENPVINQVAFEGNKKAKDDQLKLEVQSKARGTLSKPTVQSDVQRIIEIYQRSGRFDVTVTPKIIELPNNRVNLVFEIKEGDKTGVKDIRFVGNKAFSRSRLKDVIKTAESNFLSFLQTTDIYDPDRVEADRDLLRRFYLKYGYADVRIISAVGEYDPSKKGFIITFTIDEGPQYRVGTVDVISNVRAIDTGDLRGKVKLSPGSVYNADLVEKSVEAMAIEAAKRGYAFANVRPRGERKVDTRTINLAFVVEEGTRAYIERINIRGNNRTRDYVIRREFDISEGDAYNRALIDRAERRLKNLNYFKTVKITNEPGSAPDRVVVNVNVEEQSTGEFSIAGGYSTADGFIAEASVADRNLMGRGQYAKAAVTYGQRTRGVDLNFVEPYLLGYRMAGGVDLFWRKNTASNSVSYSMETYGTNLRLGFALTEELSFSPRYSIYRQKITLPDQYNNCISTASPMFTPTPSGYNAHQPGAVKPLDECYADGEASLAVRKELANGPVTVSMLGYTTAYNTLDNNKNPTSGLYAELKQDLAGVGGDVNFIRTTAEARTYYEVVPDVVGVLKLQGGNIAGWGSKDLRMLDHFQMGPNIVRGFASNGIGPRDITPGSNNDSLGGTKFWGASLEVQTPLYFLPKEIGIKLAAFADAGNVWGYEGPTSWSVTGETLQVGLDSATNIRSSVGVGLIWDSPLGPLRFDFAYPLKKYCSISTGVGATEVCDRTQMFRFGGGTKF</sequence>
<comment type="subunit">
    <text evidence="8">Part of the Bam complex.</text>
</comment>
<dbReference type="InterPro" id="IPR023707">
    <property type="entry name" value="OM_assembly_BamA"/>
</dbReference>
<reference evidence="12" key="1">
    <citation type="submission" date="2018-08" db="EMBL/GenBank/DDBJ databases">
        <authorList>
            <person name="Kim S.-J."/>
            <person name="Jung G.-Y."/>
        </authorList>
    </citation>
    <scope>NUCLEOTIDE SEQUENCE [LARGE SCALE GENOMIC DNA]</scope>
    <source>
        <strain evidence="12">GY_H</strain>
    </source>
</reference>
<name>A0A371B132_9BRAD</name>
<feature type="domain" description="POTRA" evidence="10">
    <location>
        <begin position="186"/>
        <end position="274"/>
    </location>
</feature>
<evidence type="ECO:0000256" key="8">
    <source>
        <dbReference type="HAMAP-Rule" id="MF_01430"/>
    </source>
</evidence>
<dbReference type="NCBIfam" id="TIGR03303">
    <property type="entry name" value="OM_YaeT"/>
    <property type="match status" value="1"/>
</dbReference>
<evidence type="ECO:0000256" key="3">
    <source>
        <dbReference type="ARBA" id="ARBA00022692"/>
    </source>
</evidence>
<evidence type="ECO:0000256" key="4">
    <source>
        <dbReference type="ARBA" id="ARBA00022729"/>
    </source>
</evidence>
<evidence type="ECO:0000313" key="12">
    <source>
        <dbReference type="Proteomes" id="UP000263993"/>
    </source>
</evidence>
<evidence type="ECO:0000256" key="5">
    <source>
        <dbReference type="ARBA" id="ARBA00022737"/>
    </source>
</evidence>
<gene>
    <name evidence="8 11" type="primary">bamA</name>
    <name evidence="11" type="ORF">DXH78_18575</name>
</gene>
<evidence type="ECO:0000313" key="11">
    <source>
        <dbReference type="EMBL" id="RDV01237.1"/>
    </source>
</evidence>
<dbReference type="InterPro" id="IPR000184">
    <property type="entry name" value="Bac_surfAg_D15"/>
</dbReference>
<comment type="similarity">
    <text evidence="8">Belongs to the BamA family.</text>
</comment>
<keyword evidence="5 8" id="KW-0677">Repeat</keyword>
<dbReference type="OrthoDB" id="9803054at2"/>
<dbReference type="PANTHER" id="PTHR12815">
    <property type="entry name" value="SORTING AND ASSEMBLY MACHINERY SAMM50 PROTEIN FAMILY MEMBER"/>
    <property type="match status" value="1"/>
</dbReference>
<comment type="function">
    <text evidence="8">Part of the outer membrane protein assembly complex, which is involved in assembly and insertion of beta-barrel proteins into the outer membrane.</text>
</comment>
<dbReference type="Pfam" id="PF01103">
    <property type="entry name" value="Omp85"/>
    <property type="match status" value="1"/>
</dbReference>
<dbReference type="GO" id="GO:0009279">
    <property type="term" value="C:cell outer membrane"/>
    <property type="evidence" value="ECO:0007669"/>
    <property type="project" value="UniProtKB-SubCell"/>
</dbReference>
<dbReference type="PIRSF" id="PIRSF006076">
    <property type="entry name" value="OM_assembly_OMP85"/>
    <property type="match status" value="1"/>
</dbReference>
<keyword evidence="12" id="KW-1185">Reference proteome</keyword>
<feature type="domain" description="POTRA" evidence="10">
    <location>
        <begin position="106"/>
        <end position="183"/>
    </location>
</feature>
<evidence type="ECO:0000256" key="6">
    <source>
        <dbReference type="ARBA" id="ARBA00023136"/>
    </source>
</evidence>
<dbReference type="InterPro" id="IPR039910">
    <property type="entry name" value="D15-like"/>
</dbReference>
<evidence type="ECO:0000256" key="2">
    <source>
        <dbReference type="ARBA" id="ARBA00022452"/>
    </source>
</evidence>
<dbReference type="HAMAP" id="MF_01430">
    <property type="entry name" value="OM_assembly_BamA"/>
    <property type="match status" value="1"/>
</dbReference>
<dbReference type="InterPro" id="IPR034746">
    <property type="entry name" value="POTRA"/>
</dbReference>
<evidence type="ECO:0000256" key="1">
    <source>
        <dbReference type="ARBA" id="ARBA00004370"/>
    </source>
</evidence>
<keyword evidence="2 8" id="KW-1134">Transmembrane beta strand</keyword>
<comment type="subcellular location">
    <subcellularLocation>
        <location evidence="8">Cell outer membrane</location>
    </subcellularLocation>
    <subcellularLocation>
        <location evidence="1">Membrane</location>
    </subcellularLocation>
</comment>
<keyword evidence="6 8" id="KW-0472">Membrane</keyword>
<accession>A0A371B132</accession>
<keyword evidence="3 8" id="KW-0812">Transmembrane</keyword>
<evidence type="ECO:0000256" key="9">
    <source>
        <dbReference type="NCBIfam" id="TIGR03303"/>
    </source>
</evidence>
<dbReference type="AlphaFoldDB" id="A0A371B132"/>
<organism evidence="11 12">
    <name type="scientific">Undibacter mobilis</name>
    <dbReference type="NCBI Taxonomy" id="2292256"/>
    <lineage>
        <taxon>Bacteria</taxon>
        <taxon>Pseudomonadati</taxon>
        <taxon>Pseudomonadota</taxon>
        <taxon>Alphaproteobacteria</taxon>
        <taxon>Hyphomicrobiales</taxon>
        <taxon>Nitrobacteraceae</taxon>
        <taxon>Undibacter</taxon>
    </lineage>
</organism>
<protein>
    <recommendedName>
        <fullName evidence="8 9">Outer membrane protein assembly factor BamA</fullName>
    </recommendedName>
</protein>
<dbReference type="Proteomes" id="UP000263993">
    <property type="component" value="Unassembled WGS sequence"/>
</dbReference>
<dbReference type="GO" id="GO:0051205">
    <property type="term" value="P:protein insertion into membrane"/>
    <property type="evidence" value="ECO:0007669"/>
    <property type="project" value="UniProtKB-UniRule"/>
</dbReference>
<dbReference type="InterPro" id="IPR010827">
    <property type="entry name" value="BamA/TamA_POTRA"/>
</dbReference>
<dbReference type="Pfam" id="PF07244">
    <property type="entry name" value="POTRA"/>
    <property type="match status" value="4"/>
</dbReference>
<evidence type="ECO:0000259" key="10">
    <source>
        <dbReference type="PROSITE" id="PS51779"/>
    </source>
</evidence>
<dbReference type="PROSITE" id="PS51779">
    <property type="entry name" value="POTRA"/>
    <property type="match status" value="3"/>
</dbReference>
<proteinExistence type="inferred from homology"/>
<keyword evidence="4 8" id="KW-0732">Signal</keyword>